<accession>A0A086J080</accession>
<dbReference type="OrthoDB" id="5588096at2759"/>
<dbReference type="Proteomes" id="UP000054524">
    <property type="component" value="Unassembled WGS sequence"/>
</dbReference>
<evidence type="ECO:0000313" key="2">
    <source>
        <dbReference type="Proteomes" id="UP000054524"/>
    </source>
</evidence>
<gene>
    <name evidence="1" type="ORF">NESG_02327</name>
</gene>
<proteinExistence type="predicted"/>
<keyword evidence="2" id="KW-1185">Reference proteome</keyword>
<dbReference type="RefSeq" id="XP_052904103.1">
    <property type="nucleotide sequence ID" value="XM_053049932.1"/>
</dbReference>
<evidence type="ECO:0000313" key="1">
    <source>
        <dbReference type="EMBL" id="KFG25548.1"/>
    </source>
</evidence>
<sequence length="358" mass="41278">MCIEKDVYFSSETLLCFRLENFIFVCVCNIKYHILVILMYTPPTPEEIIERQALFAQFLEGYPSPIIEGQKKEAIEKVFFFNDQQFSEVCEDLKEEIIRRRENGSIEFVPNYSLKRNTIREQISLLEEEELKSLVEDTYLVLKHKNAKTPEDELPCLTALVQSLEEIIGKSGSPYKGTVKSQGSPSAIIISVEKLRKDLEVEAAAEGKIEILLTMIEKQVSDLCIQELLDSIRKQLNIINTQKQTMSAEILTLKNDIKDMHLERDMETETTQYEETVENIVERIIGHFYEIEYALSKKKSEDLQKILDLLNKEKESLLNLSKSKEIQKIENLSIGASEKDLLTKISQYYSAVMTVLPN</sequence>
<organism evidence="1 2">
    <name type="scientific">Nematocida ausubeli (strain ATCC PRA-371 / ERTm2)</name>
    <name type="common">Nematode killer fungus</name>
    <dbReference type="NCBI Taxonomy" id="1913371"/>
    <lineage>
        <taxon>Eukaryota</taxon>
        <taxon>Fungi</taxon>
        <taxon>Fungi incertae sedis</taxon>
        <taxon>Microsporidia</taxon>
        <taxon>Nematocida</taxon>
    </lineage>
</organism>
<dbReference type="GeneID" id="77677300"/>
<protein>
    <recommendedName>
        <fullName evidence="3">GIT Spa2 homology (SHD) domain-containing protein</fullName>
    </recommendedName>
</protein>
<comment type="caution">
    <text evidence="1">The sequence shown here is derived from an EMBL/GenBank/DDBJ whole genome shotgun (WGS) entry which is preliminary data.</text>
</comment>
<name>A0A086J080_NEMA1</name>
<dbReference type="AlphaFoldDB" id="A0A086J080"/>
<dbReference type="EMBL" id="AKIJ01000005">
    <property type="protein sequence ID" value="KFG25548.1"/>
    <property type="molecule type" value="Genomic_DNA"/>
</dbReference>
<evidence type="ECO:0008006" key="3">
    <source>
        <dbReference type="Google" id="ProtNLM"/>
    </source>
</evidence>
<reference evidence="1 2" key="1">
    <citation type="journal article" date="2014" name="Genome Announc.">
        <title>Genome Sequence of the Microsporidian Species Nematocida sp1 Strain ERTm6 (ATCC PRA-372).</title>
        <authorList>
            <person name="Bakowski M.A."/>
            <person name="Priest M."/>
            <person name="Young S."/>
            <person name="Cuomo C.A."/>
            <person name="Troemel E.R."/>
        </authorList>
    </citation>
    <scope>NUCLEOTIDE SEQUENCE [LARGE SCALE GENOMIC DNA]</scope>
    <source>
        <strain evidence="1 2">ERTm6</strain>
    </source>
</reference>
<dbReference type="HOGENOM" id="CLU_774085_0_0_1"/>